<feature type="active site" description="Proton acceptor" evidence="9 10">
    <location>
        <position position="65"/>
    </location>
</feature>
<comment type="subcellular location">
    <subcellularLocation>
        <location evidence="9">Cytoplasm</location>
    </subcellularLocation>
</comment>
<dbReference type="PANTHER" id="PTHR11264">
    <property type="entry name" value="URACIL-DNA GLYCOSYLASE"/>
    <property type="match status" value="1"/>
</dbReference>
<keyword evidence="8 9" id="KW-0234">DNA repair</keyword>
<reference evidence="13 14" key="1">
    <citation type="submission" date="2020-07" db="EMBL/GenBank/DDBJ databases">
        <title>Thermoactinomyces phylogeny.</title>
        <authorList>
            <person name="Dunlap C."/>
        </authorList>
    </citation>
    <scope>NUCLEOTIDE SEQUENCE [LARGE SCALE GENOMIC DNA]</scope>
    <source>
        <strain evidence="13 14">AMNI-1</strain>
    </source>
</reference>
<dbReference type="HAMAP" id="MF_00148">
    <property type="entry name" value="UDG"/>
    <property type="match status" value="1"/>
</dbReference>
<evidence type="ECO:0000256" key="10">
    <source>
        <dbReference type="PROSITE-ProRule" id="PRU10072"/>
    </source>
</evidence>
<comment type="catalytic activity">
    <reaction evidence="1 9 11">
        <text>Hydrolyzes single-stranded DNA or mismatched double-stranded DNA and polynucleotides, releasing free uracil.</text>
        <dbReference type="EC" id="3.2.2.27"/>
    </reaction>
</comment>
<dbReference type="RefSeq" id="WP_181742357.1">
    <property type="nucleotide sequence ID" value="NZ_JACEOL010000079.1"/>
</dbReference>
<dbReference type="Pfam" id="PF03167">
    <property type="entry name" value="UDG"/>
    <property type="match status" value="1"/>
</dbReference>
<proteinExistence type="inferred from homology"/>
<evidence type="ECO:0000256" key="6">
    <source>
        <dbReference type="ARBA" id="ARBA00022763"/>
    </source>
</evidence>
<evidence type="ECO:0000256" key="7">
    <source>
        <dbReference type="ARBA" id="ARBA00022801"/>
    </source>
</evidence>
<dbReference type="NCBIfam" id="NF003588">
    <property type="entry name" value="PRK05254.1-1"/>
    <property type="match status" value="1"/>
</dbReference>
<dbReference type="InterPro" id="IPR005122">
    <property type="entry name" value="Uracil-DNA_glycosylase-like"/>
</dbReference>
<dbReference type="EMBL" id="JACEOL010000079">
    <property type="protein sequence ID" value="MBA4603887.1"/>
    <property type="molecule type" value="Genomic_DNA"/>
</dbReference>
<dbReference type="Proteomes" id="UP000538292">
    <property type="component" value="Unassembled WGS sequence"/>
</dbReference>
<evidence type="ECO:0000256" key="11">
    <source>
        <dbReference type="RuleBase" id="RU003780"/>
    </source>
</evidence>
<evidence type="ECO:0000259" key="12">
    <source>
        <dbReference type="SMART" id="SM00986"/>
    </source>
</evidence>
<evidence type="ECO:0000256" key="8">
    <source>
        <dbReference type="ARBA" id="ARBA00023204"/>
    </source>
</evidence>
<dbReference type="FunFam" id="3.40.470.10:FF:000001">
    <property type="entry name" value="Uracil-DNA glycosylase"/>
    <property type="match status" value="1"/>
</dbReference>
<sequence>MAGFLNCDWDKVLQEEFEKPYFKQLWEFVMNEYEEHTVYPEKEDIFSALKLTSYQETKAVIIGQDPYHGRGQAHGLSFSVKPGIKQPPSLKNIFKELKDDLGYEVPNHGYLEKWARQGVLLLNTVLTVREKKPNSHRNKGWELFTDQVIKSLNEREKPVVFMLWGKHAQAKKKWIDPSRHYVIESAHPSPFSARNGFFGSRPFSKTNAILQSINRETIDWEIPDL</sequence>
<evidence type="ECO:0000313" key="13">
    <source>
        <dbReference type="EMBL" id="MBA4603887.1"/>
    </source>
</evidence>
<accession>A0A7W1XVL6</accession>
<dbReference type="PROSITE" id="PS00130">
    <property type="entry name" value="U_DNA_GLYCOSYLASE"/>
    <property type="match status" value="1"/>
</dbReference>
<evidence type="ECO:0000256" key="5">
    <source>
        <dbReference type="ARBA" id="ARBA00018429"/>
    </source>
</evidence>
<dbReference type="Gene3D" id="3.40.470.10">
    <property type="entry name" value="Uracil-DNA glycosylase-like domain"/>
    <property type="match status" value="1"/>
</dbReference>
<evidence type="ECO:0000256" key="3">
    <source>
        <dbReference type="ARBA" id="ARBA00008184"/>
    </source>
</evidence>
<dbReference type="CDD" id="cd10027">
    <property type="entry name" value="UDG-F1-like"/>
    <property type="match status" value="1"/>
</dbReference>
<evidence type="ECO:0000313" key="14">
    <source>
        <dbReference type="Proteomes" id="UP000538292"/>
    </source>
</evidence>
<keyword evidence="14" id="KW-1185">Reference proteome</keyword>
<dbReference type="SMART" id="SM00987">
    <property type="entry name" value="UreE_C"/>
    <property type="match status" value="1"/>
</dbReference>
<dbReference type="InterPro" id="IPR036895">
    <property type="entry name" value="Uracil-DNA_glycosylase-like_sf"/>
</dbReference>
<name>A0A7W1XVL6_9BACL</name>
<evidence type="ECO:0000256" key="4">
    <source>
        <dbReference type="ARBA" id="ARBA00012030"/>
    </source>
</evidence>
<comment type="caution">
    <text evidence="13">The sequence shown here is derived from an EMBL/GenBank/DDBJ whole genome shotgun (WGS) entry which is preliminary data.</text>
</comment>
<dbReference type="NCBIfam" id="NF003589">
    <property type="entry name" value="PRK05254.1-2"/>
    <property type="match status" value="1"/>
</dbReference>
<dbReference type="GO" id="GO:0005737">
    <property type="term" value="C:cytoplasm"/>
    <property type="evidence" value="ECO:0007669"/>
    <property type="project" value="UniProtKB-SubCell"/>
</dbReference>
<keyword evidence="13" id="KW-0326">Glycosidase</keyword>
<evidence type="ECO:0000256" key="2">
    <source>
        <dbReference type="ARBA" id="ARBA00002631"/>
    </source>
</evidence>
<dbReference type="AlphaFoldDB" id="A0A7W1XVL6"/>
<comment type="similarity">
    <text evidence="3 9 11">Belongs to the uracil-DNA glycosylase (UDG) superfamily. UNG family.</text>
</comment>
<feature type="domain" description="Uracil-DNA glycosylase-like" evidence="12">
    <location>
        <begin position="50"/>
        <end position="210"/>
    </location>
</feature>
<dbReference type="InterPro" id="IPR002043">
    <property type="entry name" value="UDG_fam1"/>
</dbReference>
<dbReference type="NCBIfam" id="NF003592">
    <property type="entry name" value="PRK05254.1-5"/>
    <property type="match status" value="1"/>
</dbReference>
<dbReference type="NCBIfam" id="NF003591">
    <property type="entry name" value="PRK05254.1-4"/>
    <property type="match status" value="1"/>
</dbReference>
<evidence type="ECO:0000256" key="1">
    <source>
        <dbReference type="ARBA" id="ARBA00001400"/>
    </source>
</evidence>
<organism evidence="13 14">
    <name type="scientific">Thermoactinomyces mirandus</name>
    <dbReference type="NCBI Taxonomy" id="2756294"/>
    <lineage>
        <taxon>Bacteria</taxon>
        <taxon>Bacillati</taxon>
        <taxon>Bacillota</taxon>
        <taxon>Bacilli</taxon>
        <taxon>Bacillales</taxon>
        <taxon>Thermoactinomycetaceae</taxon>
        <taxon>Thermoactinomyces</taxon>
    </lineage>
</organism>
<gene>
    <name evidence="9" type="primary">ung</name>
    <name evidence="13" type="ORF">H2C83_16675</name>
</gene>
<keyword evidence="9" id="KW-0963">Cytoplasm</keyword>
<dbReference type="GO" id="GO:0097510">
    <property type="term" value="P:base-excision repair, AP site formation via deaminated base removal"/>
    <property type="evidence" value="ECO:0007669"/>
    <property type="project" value="TreeGrafter"/>
</dbReference>
<dbReference type="NCBIfam" id="TIGR00628">
    <property type="entry name" value="ung"/>
    <property type="match status" value="1"/>
</dbReference>
<comment type="function">
    <text evidence="2 9 11">Excises uracil residues from the DNA which can arise as a result of misincorporation of dUMP residues by DNA polymerase or due to deamination of cytosine.</text>
</comment>
<keyword evidence="6 9" id="KW-0227">DNA damage</keyword>
<evidence type="ECO:0000256" key="9">
    <source>
        <dbReference type="HAMAP-Rule" id="MF_00148"/>
    </source>
</evidence>
<dbReference type="EC" id="3.2.2.27" evidence="4 9"/>
<dbReference type="PANTHER" id="PTHR11264:SF0">
    <property type="entry name" value="URACIL-DNA GLYCOSYLASE"/>
    <property type="match status" value="1"/>
</dbReference>
<keyword evidence="7 9" id="KW-0378">Hydrolase</keyword>
<dbReference type="GO" id="GO:0004844">
    <property type="term" value="F:uracil DNA N-glycosylase activity"/>
    <property type="evidence" value="ECO:0007669"/>
    <property type="project" value="UniProtKB-UniRule"/>
</dbReference>
<dbReference type="SUPFAM" id="SSF52141">
    <property type="entry name" value="Uracil-DNA glycosylase-like"/>
    <property type="match status" value="1"/>
</dbReference>
<dbReference type="SMART" id="SM00986">
    <property type="entry name" value="UDG"/>
    <property type="match status" value="1"/>
</dbReference>
<protein>
    <recommendedName>
        <fullName evidence="5 9">Uracil-DNA glycosylase</fullName>
        <shortName evidence="9">UDG</shortName>
        <ecNumber evidence="4 9">3.2.2.27</ecNumber>
    </recommendedName>
</protein>
<dbReference type="InterPro" id="IPR018085">
    <property type="entry name" value="Ura-DNA_Glyclase_AS"/>
</dbReference>